<evidence type="ECO:0000313" key="15">
    <source>
        <dbReference type="Proteomes" id="UP000030680"/>
    </source>
</evidence>
<accession>M2W9I7</accession>
<dbReference type="PANTHER" id="PTHR22996">
    <property type="entry name" value="MAHOGUNIN"/>
    <property type="match status" value="1"/>
</dbReference>
<comment type="similarity">
    <text evidence="11">Belongs to the RING-type zinc finger family. LOG2 subfamily.</text>
</comment>
<evidence type="ECO:0000259" key="13">
    <source>
        <dbReference type="PROSITE" id="PS50089"/>
    </source>
</evidence>
<dbReference type="InterPro" id="IPR013083">
    <property type="entry name" value="Znf_RING/FYVE/PHD"/>
</dbReference>
<dbReference type="RefSeq" id="XP_005709081.1">
    <property type="nucleotide sequence ID" value="XM_005709024.1"/>
</dbReference>
<keyword evidence="8" id="KW-0833">Ubl conjugation pathway</keyword>
<dbReference type="SUPFAM" id="SSF57850">
    <property type="entry name" value="RING/U-box"/>
    <property type="match status" value="1"/>
</dbReference>
<evidence type="ECO:0000313" key="14">
    <source>
        <dbReference type="EMBL" id="EME32561.1"/>
    </source>
</evidence>
<dbReference type="InterPro" id="IPR045194">
    <property type="entry name" value="MGRN1/RNF157-like"/>
</dbReference>
<feature type="domain" description="RING-type" evidence="13">
    <location>
        <begin position="303"/>
        <end position="342"/>
    </location>
</feature>
<proteinExistence type="inferred from homology"/>
<evidence type="ECO:0000256" key="7">
    <source>
        <dbReference type="ARBA" id="ARBA00022771"/>
    </source>
</evidence>
<evidence type="ECO:0000256" key="12">
    <source>
        <dbReference type="PROSITE-ProRule" id="PRU00175"/>
    </source>
</evidence>
<sequence>MGNQNSSGVFSPEMTYRIGGTRTGSETYVRSYNGTASGNPVDNVYVYESSQGVGAQNIPLRSVGGTLRGQRAISRANLILEGQPPSNQQLPSQQQPVIKCGTKQTNLVNLRKSSLKLVKDEVSNLHVLQFTFDSLVNGTLTVYYFAVDRTNYQNFSAICMEPIGYREPRTKHFTPGTGILFTEDTQDGIDFHKYSEEDILYQNGSFYPLVIVLKVNSIPEEPSLSKSTNSGTEMAAESQSNSNISSQITFATFSKSEEHSTTEYGVSVIKQYAQIGDSLYMLDDIYGYDATFLDEALDDTNLCVICMLNESDTLLLPCRHLCMCAECADRLRVRSNKCPVCRQLVEWMLQIQNLDKTPTED</sequence>
<dbReference type="Proteomes" id="UP000030680">
    <property type="component" value="Unassembled WGS sequence"/>
</dbReference>
<evidence type="ECO:0000256" key="11">
    <source>
        <dbReference type="ARBA" id="ARBA00025721"/>
    </source>
</evidence>
<dbReference type="OrthoDB" id="1711136at2759"/>
<keyword evidence="9" id="KW-0862">Zinc</keyword>
<keyword evidence="7 12" id="KW-0863">Zinc-finger</keyword>
<dbReference type="GO" id="GO:0016567">
    <property type="term" value="P:protein ubiquitination"/>
    <property type="evidence" value="ECO:0007669"/>
    <property type="project" value="TreeGrafter"/>
</dbReference>
<dbReference type="KEGG" id="gsl:Gasu_03330"/>
<dbReference type="PANTHER" id="PTHR22996:SF0">
    <property type="entry name" value="RE60872P-RELATED"/>
    <property type="match status" value="1"/>
</dbReference>
<keyword evidence="6" id="KW-0479">Metal-binding</keyword>
<dbReference type="InterPro" id="IPR001841">
    <property type="entry name" value="Znf_RING"/>
</dbReference>
<evidence type="ECO:0000256" key="1">
    <source>
        <dbReference type="ARBA" id="ARBA00000900"/>
    </source>
</evidence>
<evidence type="ECO:0000256" key="9">
    <source>
        <dbReference type="ARBA" id="ARBA00022833"/>
    </source>
</evidence>
<dbReference type="PROSITE" id="PS50089">
    <property type="entry name" value="ZF_RING_2"/>
    <property type="match status" value="1"/>
</dbReference>
<dbReference type="EC" id="2.3.2.27" evidence="3"/>
<organism evidence="14 15">
    <name type="scientific">Galdieria sulphuraria</name>
    <name type="common">Red alga</name>
    <dbReference type="NCBI Taxonomy" id="130081"/>
    <lineage>
        <taxon>Eukaryota</taxon>
        <taxon>Rhodophyta</taxon>
        <taxon>Bangiophyceae</taxon>
        <taxon>Galdieriales</taxon>
        <taxon>Galdieriaceae</taxon>
        <taxon>Galdieria</taxon>
    </lineage>
</organism>
<evidence type="ECO:0000256" key="10">
    <source>
        <dbReference type="ARBA" id="ARBA00023288"/>
    </source>
</evidence>
<evidence type="ECO:0000256" key="5">
    <source>
        <dbReference type="ARBA" id="ARBA00022707"/>
    </source>
</evidence>
<keyword evidence="10" id="KW-0449">Lipoprotein</keyword>
<keyword evidence="4" id="KW-0808">Transferase</keyword>
<dbReference type="eggNOG" id="KOG4265">
    <property type="taxonomic scope" value="Eukaryota"/>
</dbReference>
<dbReference type="GO" id="GO:0061630">
    <property type="term" value="F:ubiquitin protein ligase activity"/>
    <property type="evidence" value="ECO:0007669"/>
    <property type="project" value="UniProtKB-EC"/>
</dbReference>
<dbReference type="Gene3D" id="3.30.40.10">
    <property type="entry name" value="Zinc/RING finger domain, C3HC4 (zinc finger)"/>
    <property type="match status" value="1"/>
</dbReference>
<evidence type="ECO:0000256" key="4">
    <source>
        <dbReference type="ARBA" id="ARBA00022679"/>
    </source>
</evidence>
<dbReference type="GeneID" id="17091129"/>
<keyword evidence="15" id="KW-1185">Reference proteome</keyword>
<reference evidence="15" key="1">
    <citation type="journal article" date="2013" name="Science">
        <title>Gene transfer from bacteria and archaea facilitated evolution of an extremophilic eukaryote.</title>
        <authorList>
            <person name="Schonknecht G."/>
            <person name="Chen W.H."/>
            <person name="Ternes C.M."/>
            <person name="Barbier G.G."/>
            <person name="Shrestha R.P."/>
            <person name="Stanke M."/>
            <person name="Brautigam A."/>
            <person name="Baker B.J."/>
            <person name="Banfield J.F."/>
            <person name="Garavito R.M."/>
            <person name="Carr K."/>
            <person name="Wilkerson C."/>
            <person name="Rensing S.A."/>
            <person name="Gagneul D."/>
            <person name="Dickenson N.E."/>
            <person name="Oesterhelt C."/>
            <person name="Lercher M.J."/>
            <person name="Weber A.P."/>
        </authorList>
    </citation>
    <scope>NUCLEOTIDE SEQUENCE [LARGE SCALE GENOMIC DNA]</scope>
    <source>
        <strain evidence="15">074W</strain>
    </source>
</reference>
<dbReference type="InterPro" id="IPR058981">
    <property type="entry name" value="MGRN1/RNF157-like_N"/>
</dbReference>
<name>M2W9I7_GALSU</name>
<dbReference type="OMA" id="MKENIQP"/>
<evidence type="ECO:0000256" key="2">
    <source>
        <dbReference type="ARBA" id="ARBA00004906"/>
    </source>
</evidence>
<gene>
    <name evidence="14" type="ORF">Gasu_03330</name>
</gene>
<evidence type="ECO:0000256" key="3">
    <source>
        <dbReference type="ARBA" id="ARBA00012483"/>
    </source>
</evidence>
<comment type="catalytic activity">
    <reaction evidence="1">
        <text>S-ubiquitinyl-[E2 ubiquitin-conjugating enzyme]-L-cysteine + [acceptor protein]-L-lysine = [E2 ubiquitin-conjugating enzyme]-L-cysteine + N(6)-ubiquitinyl-[acceptor protein]-L-lysine.</text>
        <dbReference type="EC" id="2.3.2.27"/>
    </reaction>
</comment>
<keyword evidence="5" id="KW-0519">Myristate</keyword>
<dbReference type="GO" id="GO:0008270">
    <property type="term" value="F:zinc ion binding"/>
    <property type="evidence" value="ECO:0007669"/>
    <property type="project" value="UniProtKB-KW"/>
</dbReference>
<dbReference type="Gramene" id="EME32561">
    <property type="protein sequence ID" value="EME32561"/>
    <property type="gene ID" value="Gasu_03330"/>
</dbReference>
<protein>
    <recommendedName>
        <fullName evidence="3">RING-type E3 ubiquitin transferase</fullName>
        <ecNumber evidence="3">2.3.2.27</ecNumber>
    </recommendedName>
</protein>
<evidence type="ECO:0000256" key="8">
    <source>
        <dbReference type="ARBA" id="ARBA00022786"/>
    </source>
</evidence>
<dbReference type="SMART" id="SM00184">
    <property type="entry name" value="RING"/>
    <property type="match status" value="1"/>
</dbReference>
<dbReference type="EMBL" id="KB454485">
    <property type="protein sequence ID" value="EME32561.1"/>
    <property type="molecule type" value="Genomic_DNA"/>
</dbReference>
<evidence type="ECO:0000256" key="6">
    <source>
        <dbReference type="ARBA" id="ARBA00022723"/>
    </source>
</evidence>
<dbReference type="CDD" id="cd16789">
    <property type="entry name" value="mRING-HC-C3HC5_MGRN1-like"/>
    <property type="match status" value="1"/>
</dbReference>
<dbReference type="Pfam" id="PF13920">
    <property type="entry name" value="zf-C3HC4_3"/>
    <property type="match status" value="1"/>
</dbReference>
<dbReference type="InterPro" id="IPR045195">
    <property type="entry name" value="LOG2-like_mRING_C3HC5"/>
</dbReference>
<dbReference type="AlphaFoldDB" id="M2W9I7"/>
<comment type="pathway">
    <text evidence="2">Protein modification; protein ubiquitination.</text>
</comment>
<dbReference type="Pfam" id="PF26192">
    <property type="entry name" value="RNF157-like_N"/>
    <property type="match status" value="1"/>
</dbReference>